<evidence type="ECO:0000313" key="1">
    <source>
        <dbReference type="EMBL" id="GKT30244.1"/>
    </source>
</evidence>
<comment type="caution">
    <text evidence="1">The sequence shown here is derived from an EMBL/GenBank/DDBJ whole genome shotgun (WGS) entry which is preliminary data.</text>
</comment>
<sequence>VQRAVEKICDCRSEGVVVVARNHVARARNVDSLGVRYDFEELLDRLLRRHVGVNAANEKRWCSHAAGPFDEKVAYGAEFFGTSCWVALQELEVGSYERRIPSPDP</sequence>
<reference evidence="1" key="1">
    <citation type="submission" date="2022-03" db="EMBL/GenBank/DDBJ databases">
        <title>Draft genome sequence of Aduncisulcus paluster, a free-living microaerophilic Fornicata.</title>
        <authorList>
            <person name="Yuyama I."/>
            <person name="Kume K."/>
            <person name="Tamura T."/>
            <person name="Inagaki Y."/>
            <person name="Hashimoto T."/>
        </authorList>
    </citation>
    <scope>NUCLEOTIDE SEQUENCE</scope>
    <source>
        <strain evidence="1">NY0171</strain>
    </source>
</reference>
<keyword evidence="2" id="KW-1185">Reference proteome</keyword>
<proteinExistence type="predicted"/>
<feature type="non-terminal residue" evidence="1">
    <location>
        <position position="1"/>
    </location>
</feature>
<gene>
    <name evidence="1" type="ORF">ADUPG1_005445</name>
</gene>
<name>A0ABQ5KCG8_9EUKA</name>
<feature type="non-terminal residue" evidence="1">
    <location>
        <position position="105"/>
    </location>
</feature>
<evidence type="ECO:0000313" key="2">
    <source>
        <dbReference type="Proteomes" id="UP001057375"/>
    </source>
</evidence>
<protein>
    <submittedName>
        <fullName evidence="1">Uncharacterized protein</fullName>
    </submittedName>
</protein>
<organism evidence="1 2">
    <name type="scientific">Aduncisulcus paluster</name>
    <dbReference type="NCBI Taxonomy" id="2918883"/>
    <lineage>
        <taxon>Eukaryota</taxon>
        <taxon>Metamonada</taxon>
        <taxon>Carpediemonas-like organisms</taxon>
        <taxon>Aduncisulcus</taxon>
    </lineage>
</organism>
<accession>A0ABQ5KCG8</accession>
<dbReference type="EMBL" id="BQXS01008689">
    <property type="protein sequence ID" value="GKT30244.1"/>
    <property type="molecule type" value="Genomic_DNA"/>
</dbReference>
<dbReference type="Proteomes" id="UP001057375">
    <property type="component" value="Unassembled WGS sequence"/>
</dbReference>